<sequence>MALVDPLSIKRVQKGLIRLIQKLEPTATTDGMGASVKRLMPTRALFTVDPFLLMDHFAVKPPAGFPPHPHRGFEIITYMLTGAFRHEDDAGNRGIIPAGGLQRITAGAGIVHSEMPATEDVNEGIQLWINLPRSDKGVVPSYQDVAGDQLPTKRIDGAIVKTIVGDGSPVDIRRPMRYEDVTVFPGIQFQLSGIEGFQGLVYVLEGRGRFVFDTDSSGQAPVEAGAGEALVFSQETIRSIRIVAHEDSASSALRLIWFAGEPIGERPIFRGSFVD</sequence>
<dbReference type="InterPro" id="IPR014710">
    <property type="entry name" value="RmlC-like_jellyroll"/>
</dbReference>
<evidence type="ECO:0000313" key="5">
    <source>
        <dbReference type="EMBL" id="ATY85736.1"/>
    </source>
</evidence>
<dbReference type="InterPro" id="IPR003829">
    <property type="entry name" value="Pirin_N_dom"/>
</dbReference>
<dbReference type="Pfam" id="PF02678">
    <property type="entry name" value="Pirin"/>
    <property type="match status" value="1"/>
</dbReference>
<dbReference type="PIRSF" id="PIRSF006232">
    <property type="entry name" value="Pirin"/>
    <property type="match status" value="1"/>
</dbReference>
<feature type="binding site" evidence="2">
    <location>
        <position position="68"/>
    </location>
    <ligand>
        <name>Fe cation</name>
        <dbReference type="ChEBI" id="CHEBI:24875"/>
    </ligand>
</feature>
<dbReference type="SUPFAM" id="SSF51182">
    <property type="entry name" value="RmlC-like cupins"/>
    <property type="match status" value="1"/>
</dbReference>
<dbReference type="GO" id="GO:0046872">
    <property type="term" value="F:metal ion binding"/>
    <property type="evidence" value="ECO:0007669"/>
    <property type="project" value="UniProtKB-KW"/>
</dbReference>
<reference evidence="6" key="1">
    <citation type="submission" date="2017-11" db="EMBL/GenBank/DDBJ databases">
        <title>Complete Genome Sequence of Kyrpidia sp. Strain EA-1, a thermophilic, hydrogen-oxidizing Bacterium, isolated from the Azores.</title>
        <authorList>
            <person name="Reiner J.E."/>
            <person name="Lapp C.J."/>
            <person name="Bunk B."/>
            <person name="Gescher J."/>
        </authorList>
    </citation>
    <scope>NUCLEOTIDE SEQUENCE [LARGE SCALE GENOMIC DNA]</scope>
    <source>
        <strain evidence="6">EA-1</strain>
    </source>
</reference>
<comment type="cofactor">
    <cofactor evidence="2">
        <name>Fe cation</name>
        <dbReference type="ChEBI" id="CHEBI:24875"/>
    </cofactor>
    <text evidence="2">Binds 1 Fe cation per subunit.</text>
</comment>
<dbReference type="OrthoDB" id="321327at2"/>
<keyword evidence="2" id="KW-0479">Metal-binding</keyword>
<comment type="similarity">
    <text evidence="1 3">Belongs to the pirin family.</text>
</comment>
<dbReference type="CDD" id="cd02247">
    <property type="entry name" value="cupin_pirin_C"/>
    <property type="match status" value="1"/>
</dbReference>
<evidence type="ECO:0000313" key="6">
    <source>
        <dbReference type="Proteomes" id="UP000231932"/>
    </source>
</evidence>
<dbReference type="Proteomes" id="UP000231932">
    <property type="component" value="Chromosome"/>
</dbReference>
<dbReference type="Gene3D" id="2.60.120.10">
    <property type="entry name" value="Jelly Rolls"/>
    <property type="match status" value="2"/>
</dbReference>
<name>A0A2K8N8Q7_9BACL</name>
<dbReference type="EMBL" id="CP024955">
    <property type="protein sequence ID" value="ATY85736.1"/>
    <property type="molecule type" value="Genomic_DNA"/>
</dbReference>
<dbReference type="CDD" id="cd02909">
    <property type="entry name" value="cupin_pirin_N"/>
    <property type="match status" value="1"/>
</dbReference>
<dbReference type="PANTHER" id="PTHR13903:SF8">
    <property type="entry name" value="PIRIN"/>
    <property type="match status" value="1"/>
</dbReference>
<accession>A0A2K8N8Q7</accession>
<evidence type="ECO:0000259" key="4">
    <source>
        <dbReference type="Pfam" id="PF02678"/>
    </source>
</evidence>
<organism evidence="5 6">
    <name type="scientific">Kyrpidia spormannii</name>
    <dbReference type="NCBI Taxonomy" id="2055160"/>
    <lineage>
        <taxon>Bacteria</taxon>
        <taxon>Bacillati</taxon>
        <taxon>Bacillota</taxon>
        <taxon>Bacilli</taxon>
        <taxon>Bacillales</taxon>
        <taxon>Alicyclobacillaceae</taxon>
        <taxon>Kyrpidia</taxon>
    </lineage>
</organism>
<dbReference type="KEGG" id="kyr:CVV65_13040"/>
<feature type="binding site" evidence="2">
    <location>
        <position position="114"/>
    </location>
    <ligand>
        <name>Fe cation</name>
        <dbReference type="ChEBI" id="CHEBI:24875"/>
    </ligand>
</feature>
<protein>
    <submittedName>
        <fullName evidence="5">Pirin family protein</fullName>
    </submittedName>
</protein>
<dbReference type="InterPro" id="IPR012093">
    <property type="entry name" value="Pirin"/>
</dbReference>
<feature type="binding site" evidence="2">
    <location>
        <position position="70"/>
    </location>
    <ligand>
        <name>Fe cation</name>
        <dbReference type="ChEBI" id="CHEBI:24875"/>
    </ligand>
</feature>
<evidence type="ECO:0000256" key="2">
    <source>
        <dbReference type="PIRSR" id="PIRSR006232-1"/>
    </source>
</evidence>
<dbReference type="AlphaFoldDB" id="A0A2K8N8Q7"/>
<feature type="binding site" evidence="2">
    <location>
        <position position="112"/>
    </location>
    <ligand>
        <name>Fe cation</name>
        <dbReference type="ChEBI" id="CHEBI:24875"/>
    </ligand>
</feature>
<gene>
    <name evidence="5" type="ORF">CVV65_13040</name>
</gene>
<proteinExistence type="inferred from homology"/>
<evidence type="ECO:0000256" key="3">
    <source>
        <dbReference type="RuleBase" id="RU003457"/>
    </source>
</evidence>
<keyword evidence="6" id="KW-1185">Reference proteome</keyword>
<dbReference type="PANTHER" id="PTHR13903">
    <property type="entry name" value="PIRIN-RELATED"/>
    <property type="match status" value="1"/>
</dbReference>
<evidence type="ECO:0000256" key="1">
    <source>
        <dbReference type="ARBA" id="ARBA00008416"/>
    </source>
</evidence>
<keyword evidence="2" id="KW-0408">Iron</keyword>
<dbReference type="InterPro" id="IPR011051">
    <property type="entry name" value="RmlC_Cupin_sf"/>
</dbReference>
<feature type="domain" description="Pirin N-terminal" evidence="4">
    <location>
        <begin position="36"/>
        <end position="129"/>
    </location>
</feature>